<dbReference type="PANTHER" id="PTHR46796">
    <property type="entry name" value="HTH-TYPE TRANSCRIPTIONAL ACTIVATOR RHAS-RELATED"/>
    <property type="match status" value="1"/>
</dbReference>
<dbReference type="OrthoDB" id="9789899at2"/>
<feature type="domain" description="HTH araC/xylS-type" evidence="4">
    <location>
        <begin position="209"/>
        <end position="307"/>
    </location>
</feature>
<dbReference type="InterPro" id="IPR032783">
    <property type="entry name" value="AraC_lig"/>
</dbReference>
<dbReference type="EMBL" id="CP021108">
    <property type="protein sequence ID" value="ARP84530.1"/>
    <property type="molecule type" value="Genomic_DNA"/>
</dbReference>
<keyword evidence="1" id="KW-0805">Transcription regulation</keyword>
<dbReference type="KEGG" id="bgv:CAL12_13865"/>
<dbReference type="InterPro" id="IPR014710">
    <property type="entry name" value="RmlC-like_jellyroll"/>
</dbReference>
<evidence type="ECO:0000259" key="4">
    <source>
        <dbReference type="PROSITE" id="PS01124"/>
    </source>
</evidence>
<dbReference type="InterPro" id="IPR020449">
    <property type="entry name" value="Tscrpt_reg_AraC-type_HTH"/>
</dbReference>
<dbReference type="InterPro" id="IPR011051">
    <property type="entry name" value="RmlC_Cupin_sf"/>
</dbReference>
<keyword evidence="6" id="KW-1185">Reference proteome</keyword>
<evidence type="ECO:0000313" key="6">
    <source>
        <dbReference type="Proteomes" id="UP000194151"/>
    </source>
</evidence>
<dbReference type="Pfam" id="PF12852">
    <property type="entry name" value="Cupin_6"/>
    <property type="match status" value="1"/>
</dbReference>
<dbReference type="InterPro" id="IPR050204">
    <property type="entry name" value="AraC_XylS_family_regulators"/>
</dbReference>
<dbReference type="PANTHER" id="PTHR46796:SF7">
    <property type="entry name" value="ARAC FAMILY TRANSCRIPTIONAL REGULATOR"/>
    <property type="match status" value="1"/>
</dbReference>
<dbReference type="SUPFAM" id="SSF46689">
    <property type="entry name" value="Homeodomain-like"/>
    <property type="match status" value="2"/>
</dbReference>
<evidence type="ECO:0000256" key="1">
    <source>
        <dbReference type="ARBA" id="ARBA00023015"/>
    </source>
</evidence>
<dbReference type="Pfam" id="PF12833">
    <property type="entry name" value="HTH_18"/>
    <property type="match status" value="1"/>
</dbReference>
<dbReference type="PROSITE" id="PS01124">
    <property type="entry name" value="HTH_ARAC_FAMILY_2"/>
    <property type="match status" value="1"/>
</dbReference>
<dbReference type="GO" id="GO:0003700">
    <property type="term" value="F:DNA-binding transcription factor activity"/>
    <property type="evidence" value="ECO:0007669"/>
    <property type="project" value="InterPro"/>
</dbReference>
<evidence type="ECO:0000256" key="2">
    <source>
        <dbReference type="ARBA" id="ARBA00023125"/>
    </source>
</evidence>
<dbReference type="GO" id="GO:0043565">
    <property type="term" value="F:sequence-specific DNA binding"/>
    <property type="evidence" value="ECO:0007669"/>
    <property type="project" value="InterPro"/>
</dbReference>
<dbReference type="SUPFAM" id="SSF51182">
    <property type="entry name" value="RmlC-like cupins"/>
    <property type="match status" value="1"/>
</dbReference>
<evidence type="ECO:0000256" key="3">
    <source>
        <dbReference type="ARBA" id="ARBA00023163"/>
    </source>
</evidence>
<dbReference type="SMART" id="SM00342">
    <property type="entry name" value="HTH_ARAC"/>
    <property type="match status" value="1"/>
</dbReference>
<accession>A0A1W6YTW1</accession>
<keyword evidence="3" id="KW-0804">Transcription</keyword>
<dbReference type="Gene3D" id="1.10.10.60">
    <property type="entry name" value="Homeodomain-like"/>
    <property type="match status" value="2"/>
</dbReference>
<gene>
    <name evidence="5" type="ORF">CAL12_13865</name>
</gene>
<dbReference type="AlphaFoldDB" id="A0A1W6YTW1"/>
<evidence type="ECO:0000313" key="5">
    <source>
        <dbReference type="EMBL" id="ARP84530.1"/>
    </source>
</evidence>
<dbReference type="PROSITE" id="PS00041">
    <property type="entry name" value="HTH_ARAC_FAMILY_1"/>
    <property type="match status" value="1"/>
</dbReference>
<dbReference type="InterPro" id="IPR009057">
    <property type="entry name" value="Homeodomain-like_sf"/>
</dbReference>
<dbReference type="InterPro" id="IPR018060">
    <property type="entry name" value="HTH_AraC"/>
</dbReference>
<proteinExistence type="predicted"/>
<dbReference type="Proteomes" id="UP000194151">
    <property type="component" value="Chromosome"/>
</dbReference>
<sequence length="309" mass="33172">MSAARSDVLSEVLKLIRLRGDLVYTAHLGAPWGIRYMAGPSHFHFVAEGAGWVVPLGGEPIRVDAGDLVLLPHGRGHTVVDTLDTPPEAIDVLAVNGFNRDDLTLRAGGAGAQTRMVGGFFSFEGSVLPAVASALPTVVHIPRGEAGTPPWLAAISHFLVDEARVPNPGSSLMISRLIDLLVVRALRSWAAGQTQRTGWLAGLGEERISRALTAMHADPFRRWTVNDLAEIALMSRSIFAQRFAATVGEPPLHYLARWRLTIAADLLRSGGMKVTEAAQHVGYASDAAFSRAFKALFGYAPSEARGQKE</sequence>
<keyword evidence="2" id="KW-0238">DNA-binding</keyword>
<protein>
    <recommendedName>
        <fullName evidence="4">HTH araC/xylS-type domain-containing protein</fullName>
    </recommendedName>
</protein>
<dbReference type="InterPro" id="IPR018062">
    <property type="entry name" value="HTH_AraC-typ_CS"/>
</dbReference>
<dbReference type="Gene3D" id="2.60.120.10">
    <property type="entry name" value="Jelly Rolls"/>
    <property type="match status" value="1"/>
</dbReference>
<organism evidence="5 6">
    <name type="scientific">Bordetella genomosp. 8</name>
    <dbReference type="NCBI Taxonomy" id="1416806"/>
    <lineage>
        <taxon>Bacteria</taxon>
        <taxon>Pseudomonadati</taxon>
        <taxon>Pseudomonadota</taxon>
        <taxon>Betaproteobacteria</taxon>
        <taxon>Burkholderiales</taxon>
        <taxon>Alcaligenaceae</taxon>
        <taxon>Bordetella</taxon>
    </lineage>
</organism>
<dbReference type="STRING" id="1416806.CAL12_13865"/>
<dbReference type="PRINTS" id="PR00032">
    <property type="entry name" value="HTHARAC"/>
</dbReference>
<name>A0A1W6YTW1_9BORD</name>
<reference evidence="5 6" key="1">
    <citation type="submission" date="2017-05" db="EMBL/GenBank/DDBJ databases">
        <title>Complete and WGS of Bordetella genogroups.</title>
        <authorList>
            <person name="Spilker T."/>
            <person name="LiPuma J."/>
        </authorList>
    </citation>
    <scope>NUCLEOTIDE SEQUENCE [LARGE SCALE GENOMIC DNA]</scope>
    <source>
        <strain evidence="5 6">AU19157</strain>
    </source>
</reference>